<comment type="caution">
    <text evidence="1">The sequence shown here is derived from an EMBL/GenBank/DDBJ whole genome shotgun (WGS) entry which is preliminary data.</text>
</comment>
<sequence>MLFILDKQKQNSERQFVLTSIRFRRMHDCHSGFSGFGHRVRKLRSGSAILHGKQHVAKPRSYLRKSICANYRARKSYVTCILLARIKRSRNVEHI</sequence>
<evidence type="ECO:0000313" key="1">
    <source>
        <dbReference type="EMBL" id="KAL0126630.1"/>
    </source>
</evidence>
<gene>
    <name evidence="1" type="ORF">PUN28_005176</name>
</gene>
<keyword evidence="2" id="KW-1185">Reference proteome</keyword>
<dbReference type="Proteomes" id="UP001430953">
    <property type="component" value="Unassembled WGS sequence"/>
</dbReference>
<proteinExistence type="predicted"/>
<accession>A0AAW2GJ47</accession>
<evidence type="ECO:0000313" key="2">
    <source>
        <dbReference type="Proteomes" id="UP001430953"/>
    </source>
</evidence>
<organism evidence="1 2">
    <name type="scientific">Cardiocondyla obscurior</name>
    <dbReference type="NCBI Taxonomy" id="286306"/>
    <lineage>
        <taxon>Eukaryota</taxon>
        <taxon>Metazoa</taxon>
        <taxon>Ecdysozoa</taxon>
        <taxon>Arthropoda</taxon>
        <taxon>Hexapoda</taxon>
        <taxon>Insecta</taxon>
        <taxon>Pterygota</taxon>
        <taxon>Neoptera</taxon>
        <taxon>Endopterygota</taxon>
        <taxon>Hymenoptera</taxon>
        <taxon>Apocrita</taxon>
        <taxon>Aculeata</taxon>
        <taxon>Formicoidea</taxon>
        <taxon>Formicidae</taxon>
        <taxon>Myrmicinae</taxon>
        <taxon>Cardiocondyla</taxon>
    </lineage>
</organism>
<dbReference type="AlphaFoldDB" id="A0AAW2GJ47"/>
<protein>
    <submittedName>
        <fullName evidence="1">Uncharacterized protein</fullName>
    </submittedName>
</protein>
<reference evidence="1 2" key="1">
    <citation type="submission" date="2023-03" db="EMBL/GenBank/DDBJ databases">
        <title>High recombination rates correlate with genetic variation in Cardiocondyla obscurior ants.</title>
        <authorList>
            <person name="Errbii M."/>
        </authorList>
    </citation>
    <scope>NUCLEOTIDE SEQUENCE [LARGE SCALE GENOMIC DNA]</scope>
    <source>
        <strain evidence="1">Alpha-2009</strain>
        <tissue evidence="1">Whole body</tissue>
    </source>
</reference>
<name>A0AAW2GJ47_9HYME</name>
<dbReference type="EMBL" id="JADYXP020000004">
    <property type="protein sequence ID" value="KAL0126630.1"/>
    <property type="molecule type" value="Genomic_DNA"/>
</dbReference>